<comment type="similarity">
    <text evidence="4">Belongs to the biopterin-dependent aromatic amino acid hydroxylase family.</text>
</comment>
<dbReference type="InterPro" id="IPR019774">
    <property type="entry name" value="Aromatic-AA_hydroxylase_C"/>
</dbReference>
<evidence type="ECO:0000256" key="3">
    <source>
        <dbReference type="ARBA" id="ARBA00005088"/>
    </source>
</evidence>
<dbReference type="PRINTS" id="PR00372">
    <property type="entry name" value="FYWHYDRXLASE"/>
</dbReference>
<proteinExistence type="inferred from homology"/>
<dbReference type="PROSITE" id="PS51410">
    <property type="entry name" value="BH4_AAA_HYDROXYL_2"/>
    <property type="match status" value="1"/>
</dbReference>
<accession>A0ABV7L0W7</accession>
<protein>
    <recommendedName>
        <fullName evidence="6">Phenylalanine-4-hydroxylase</fullName>
        <ecNumber evidence="5">1.14.16.1</ecNumber>
    </recommendedName>
    <alternativeName>
        <fullName evidence="12">Phe-4-monooxygenase</fullName>
    </alternativeName>
</protein>
<dbReference type="Gene3D" id="1.10.800.10">
    <property type="entry name" value="Aromatic amino acid hydroxylase"/>
    <property type="match status" value="1"/>
</dbReference>
<evidence type="ECO:0000256" key="1">
    <source>
        <dbReference type="ARBA" id="ARBA00001060"/>
    </source>
</evidence>
<dbReference type="EC" id="1.14.16.1" evidence="5"/>
<feature type="domain" description="Biopterin-dependent aromatic amino acid hydroxylase family profile" evidence="13">
    <location>
        <begin position="1"/>
        <end position="285"/>
    </location>
</feature>
<comment type="cofactor">
    <cofactor evidence="2">
        <name>Fe(2+)</name>
        <dbReference type="ChEBI" id="CHEBI:29033"/>
    </cofactor>
</comment>
<name>A0ABV7L0W7_9PROT</name>
<dbReference type="GO" id="GO:0004505">
    <property type="term" value="F:phenylalanine 4-monooxygenase activity"/>
    <property type="evidence" value="ECO:0007669"/>
    <property type="project" value="UniProtKB-EC"/>
</dbReference>
<evidence type="ECO:0000256" key="4">
    <source>
        <dbReference type="ARBA" id="ARBA00009712"/>
    </source>
</evidence>
<comment type="catalytic activity">
    <reaction evidence="1">
        <text>(6R)-L-erythro-5,6,7,8-tetrahydrobiopterin + L-phenylalanine + O2 = (4aS,6R)-4a-hydroxy-L-erythro-5,6,7,8-tetrahydrobiopterin + L-tyrosine</text>
        <dbReference type="Rhea" id="RHEA:20273"/>
        <dbReference type="ChEBI" id="CHEBI:15379"/>
        <dbReference type="ChEBI" id="CHEBI:15642"/>
        <dbReference type="ChEBI" id="CHEBI:58095"/>
        <dbReference type="ChEBI" id="CHEBI:58315"/>
        <dbReference type="ChEBI" id="CHEBI:59560"/>
        <dbReference type="EC" id="1.14.16.1"/>
    </reaction>
</comment>
<comment type="pathway">
    <text evidence="3">Amino-acid degradation; L-phenylalanine degradation; acetoacetate and fumarate from L-phenylalanine: step 1/6.</text>
</comment>
<dbReference type="Proteomes" id="UP001595528">
    <property type="component" value="Unassembled WGS sequence"/>
</dbReference>
<dbReference type="PROSITE" id="PS00367">
    <property type="entry name" value="BH4_AAA_HYDROXYL_1"/>
    <property type="match status" value="1"/>
</dbReference>
<dbReference type="NCBIfam" id="TIGR01267">
    <property type="entry name" value="Phe4hydrox_mono"/>
    <property type="match status" value="1"/>
</dbReference>
<dbReference type="InterPro" id="IPR036951">
    <property type="entry name" value="ArAA_hydroxylase_sf"/>
</dbReference>
<keyword evidence="10" id="KW-0503">Monooxygenase</keyword>
<evidence type="ECO:0000256" key="7">
    <source>
        <dbReference type="ARBA" id="ARBA00022723"/>
    </source>
</evidence>
<evidence type="ECO:0000256" key="9">
    <source>
        <dbReference type="ARBA" id="ARBA00023004"/>
    </source>
</evidence>
<evidence type="ECO:0000256" key="10">
    <source>
        <dbReference type="ARBA" id="ARBA00023033"/>
    </source>
</evidence>
<evidence type="ECO:0000313" key="14">
    <source>
        <dbReference type="EMBL" id="MFC3228030.1"/>
    </source>
</evidence>
<dbReference type="SUPFAM" id="SSF56534">
    <property type="entry name" value="Aromatic aminoacid monoxygenases, catalytic and oligomerization domains"/>
    <property type="match status" value="1"/>
</dbReference>
<dbReference type="CDD" id="cd03348">
    <property type="entry name" value="pro_PheOH"/>
    <property type="match status" value="1"/>
</dbReference>
<dbReference type="PANTHER" id="PTHR11473:SF24">
    <property type="entry name" value="PHENYLALANINE-4-HYDROXYLASE"/>
    <property type="match status" value="1"/>
</dbReference>
<dbReference type="PANTHER" id="PTHR11473">
    <property type="entry name" value="AROMATIC AMINO ACID HYDROXYLASE"/>
    <property type="match status" value="1"/>
</dbReference>
<keyword evidence="7" id="KW-0479">Metal-binding</keyword>
<comment type="caution">
    <text evidence="14">The sequence shown here is derived from an EMBL/GenBank/DDBJ whole genome shotgun (WGS) entry which is preliminary data.</text>
</comment>
<evidence type="ECO:0000256" key="8">
    <source>
        <dbReference type="ARBA" id="ARBA00023002"/>
    </source>
</evidence>
<dbReference type="InterPro" id="IPR001273">
    <property type="entry name" value="ArAA_hydroxylase"/>
</dbReference>
<evidence type="ECO:0000259" key="13">
    <source>
        <dbReference type="PROSITE" id="PS51410"/>
    </source>
</evidence>
<organism evidence="14 15">
    <name type="scientific">Marinibaculum pumilum</name>
    <dbReference type="NCBI Taxonomy" id="1766165"/>
    <lineage>
        <taxon>Bacteria</taxon>
        <taxon>Pseudomonadati</taxon>
        <taxon>Pseudomonadota</taxon>
        <taxon>Alphaproteobacteria</taxon>
        <taxon>Rhodospirillales</taxon>
        <taxon>Rhodospirillaceae</taxon>
        <taxon>Marinibaculum</taxon>
    </lineage>
</organism>
<dbReference type="EMBL" id="JBHRTR010000027">
    <property type="protein sequence ID" value="MFC3228030.1"/>
    <property type="molecule type" value="Genomic_DNA"/>
</dbReference>
<evidence type="ECO:0000313" key="15">
    <source>
        <dbReference type="Proteomes" id="UP001595528"/>
    </source>
</evidence>
<evidence type="ECO:0000256" key="5">
    <source>
        <dbReference type="ARBA" id="ARBA00011995"/>
    </source>
</evidence>
<dbReference type="NCBIfam" id="NF008877">
    <property type="entry name" value="PRK11913.1-2"/>
    <property type="match status" value="1"/>
</dbReference>
<gene>
    <name evidence="14" type="primary">phhA</name>
    <name evidence="14" type="ORF">ACFOGJ_12355</name>
</gene>
<evidence type="ECO:0000256" key="12">
    <source>
        <dbReference type="ARBA" id="ARBA00029922"/>
    </source>
</evidence>
<dbReference type="InterPro" id="IPR036329">
    <property type="entry name" value="Aro-AA_hydroxylase_C_sf"/>
</dbReference>
<keyword evidence="11" id="KW-0585">Phenylalanine catabolism</keyword>
<sequence>MDATARHSHRPHGPIADDYTIDQAWERYSPAEHARWDLLHARQVRMLRQRACPEFLQALDRLALSDGGIPHFGRLSERLAARTGWQVVAVPDLVPDPVFFEHLANRRFPAGAFIRGADQLDYLQEPDVFHDVFGHVPMLADPVFADFMQAYGAAGLAAARAGRIDRLARLYWYTVEFGLVRGSRGDDLRIYGAGILSSARESVYALEDPAPRRIGFRADRVMRTRYRIDDLQQVYFVIDDFDQLLDSLQGDREPLYARAAAGPELSPEAVESDDMLHILHAQAAE</sequence>
<keyword evidence="9" id="KW-0408">Iron</keyword>
<reference evidence="15" key="1">
    <citation type="journal article" date="2019" name="Int. J. Syst. Evol. Microbiol.">
        <title>The Global Catalogue of Microorganisms (GCM) 10K type strain sequencing project: providing services to taxonomists for standard genome sequencing and annotation.</title>
        <authorList>
            <consortium name="The Broad Institute Genomics Platform"/>
            <consortium name="The Broad Institute Genome Sequencing Center for Infectious Disease"/>
            <person name="Wu L."/>
            <person name="Ma J."/>
        </authorList>
    </citation>
    <scope>NUCLEOTIDE SEQUENCE [LARGE SCALE GENOMIC DNA]</scope>
    <source>
        <strain evidence="15">KCTC 42964</strain>
    </source>
</reference>
<evidence type="ECO:0000256" key="2">
    <source>
        <dbReference type="ARBA" id="ARBA00001954"/>
    </source>
</evidence>
<evidence type="ECO:0000256" key="11">
    <source>
        <dbReference type="ARBA" id="ARBA00023232"/>
    </source>
</evidence>
<evidence type="ECO:0000256" key="6">
    <source>
        <dbReference type="ARBA" id="ARBA00020276"/>
    </source>
</evidence>
<keyword evidence="8 14" id="KW-0560">Oxidoreductase</keyword>
<dbReference type="InterPro" id="IPR005960">
    <property type="entry name" value="Phe-4-hydroxylase_mono"/>
</dbReference>
<keyword evidence="15" id="KW-1185">Reference proteome</keyword>
<dbReference type="Pfam" id="PF00351">
    <property type="entry name" value="Biopterin_H"/>
    <property type="match status" value="1"/>
</dbReference>
<dbReference type="RefSeq" id="WP_379900754.1">
    <property type="nucleotide sequence ID" value="NZ_JBHRTR010000027.1"/>
</dbReference>
<dbReference type="InterPro" id="IPR018301">
    <property type="entry name" value="ArAA_hydroxylase_Fe/CU_BS"/>
</dbReference>